<dbReference type="InterPro" id="IPR029962">
    <property type="entry name" value="TBL"/>
</dbReference>
<keyword evidence="12" id="KW-1185">Reference proteome</keyword>
<organism evidence="11 12">
    <name type="scientific">Castanea mollissima</name>
    <name type="common">Chinese chestnut</name>
    <dbReference type="NCBI Taxonomy" id="60419"/>
    <lineage>
        <taxon>Eukaryota</taxon>
        <taxon>Viridiplantae</taxon>
        <taxon>Streptophyta</taxon>
        <taxon>Embryophyta</taxon>
        <taxon>Tracheophyta</taxon>
        <taxon>Spermatophyta</taxon>
        <taxon>Magnoliopsida</taxon>
        <taxon>eudicotyledons</taxon>
        <taxon>Gunneridae</taxon>
        <taxon>Pentapetalae</taxon>
        <taxon>rosids</taxon>
        <taxon>fabids</taxon>
        <taxon>Fagales</taxon>
        <taxon>Fagaceae</taxon>
        <taxon>Castanea</taxon>
    </lineage>
</organism>
<keyword evidence="4" id="KW-0735">Signal-anchor</keyword>
<feature type="compositionally biased region" description="Polar residues" evidence="7">
    <location>
        <begin position="111"/>
        <end position="129"/>
    </location>
</feature>
<reference evidence="11" key="1">
    <citation type="submission" date="2020-03" db="EMBL/GenBank/DDBJ databases">
        <title>Castanea mollissima Vanexum genome sequencing.</title>
        <authorList>
            <person name="Staton M."/>
        </authorList>
    </citation>
    <scope>NUCLEOTIDE SEQUENCE</scope>
    <source>
        <tissue evidence="11">Leaf</tissue>
    </source>
</reference>
<keyword evidence="6 8" id="KW-0472">Membrane</keyword>
<feature type="compositionally biased region" description="Polar residues" evidence="7">
    <location>
        <begin position="152"/>
        <end position="163"/>
    </location>
</feature>
<sequence length="680" mass="76797">MDNNAVKNIPNINGGTLISDLKSLFFIFKTRRTVVFVYGFMLAFVAFTVFLAFSPSPNSASPWFTNIFSSSSTTTSSDSDRSHFSSVFSYFFPNNTSPQTTNTYRSTNTTFQSPSPNKELQNHTQTTLVSDKGKVPNSNQTSTTFQSPSPSKEFQNHTQTTLVSDKGKVPSPNQANTPFQSPSPNDKLQNHTQTTLVSDEGKVPNLNQTTLVAPEPPVAEANHATTVPVNSVPSVNKEPTFVNNQTQSVENSDKGKVFNTNQTSISAPAKAPVAKNQSLSSLGSPRKSNSDEAGKSASLLKKQGNDSKSGVLVKKGGDSLVESLMNCDFFDGEWVRDDSYPLYKPGSCSLIDEQFNCILNGRPDKDYQKMKWKPKGCNLPRLDGSRLLDLLRGKRLVFVGDSLNRNMWESLVCILRNSVKDRSKVYEANGRHHFRGEASYSFIFKDYDCSVEFFVSPFLVQEWELPDKNGSKKETLRLDLVGRSSDQYKGADFIIFNTGHWWTHEKTSKGKDYYQEGSHVYGELNVLEAFRKALTTWARWVDANINPSKSQVFFRGYSDTHFSGGQWNSGGQCDHETQPIKNETYLRPYPPKMTVLEKVLKGMKTHVTYLNITRMTDFRKDGHPSIYRKQYLSKEERRSPLRFQDCSHWCLPGVPDAWNEVFYAELLIKQHKMQQHQRRP</sequence>
<evidence type="ECO:0000313" key="11">
    <source>
        <dbReference type="EMBL" id="KAF3974801.1"/>
    </source>
</evidence>
<evidence type="ECO:0000256" key="1">
    <source>
        <dbReference type="ARBA" id="ARBA00004167"/>
    </source>
</evidence>
<keyword evidence="3 8" id="KW-0812">Transmembrane</keyword>
<accession>A0A8J4W660</accession>
<proteinExistence type="inferred from homology"/>
<comment type="caution">
    <text evidence="11">The sequence shown here is derived from an EMBL/GenBank/DDBJ whole genome shotgun (WGS) entry which is preliminary data.</text>
</comment>
<gene>
    <name evidence="11" type="ORF">CMV_001888</name>
</gene>
<dbReference type="AlphaFoldDB" id="A0A8J4W660"/>
<feature type="compositionally biased region" description="Polar residues" evidence="7">
    <location>
        <begin position="275"/>
        <end position="287"/>
    </location>
</feature>
<dbReference type="InterPro" id="IPR025846">
    <property type="entry name" value="TBL_N"/>
</dbReference>
<feature type="region of interest" description="Disordered" evidence="7">
    <location>
        <begin position="99"/>
        <end position="192"/>
    </location>
</feature>
<dbReference type="GO" id="GO:0016020">
    <property type="term" value="C:membrane"/>
    <property type="evidence" value="ECO:0007669"/>
    <property type="project" value="UniProtKB-SubCell"/>
</dbReference>
<evidence type="ECO:0000313" key="12">
    <source>
        <dbReference type="Proteomes" id="UP000737018"/>
    </source>
</evidence>
<feature type="region of interest" description="Disordered" evidence="7">
    <location>
        <begin position="229"/>
        <end position="310"/>
    </location>
</feature>
<dbReference type="Proteomes" id="UP000737018">
    <property type="component" value="Unassembled WGS sequence"/>
</dbReference>
<evidence type="ECO:0000256" key="2">
    <source>
        <dbReference type="ARBA" id="ARBA00007727"/>
    </source>
</evidence>
<evidence type="ECO:0000256" key="4">
    <source>
        <dbReference type="ARBA" id="ARBA00022968"/>
    </source>
</evidence>
<dbReference type="PANTHER" id="PTHR32285">
    <property type="entry name" value="PROTEIN TRICHOME BIREFRINGENCE-LIKE 9-RELATED"/>
    <property type="match status" value="1"/>
</dbReference>
<dbReference type="OrthoDB" id="630188at2759"/>
<evidence type="ECO:0000256" key="8">
    <source>
        <dbReference type="SAM" id="Phobius"/>
    </source>
</evidence>
<feature type="compositionally biased region" description="Low complexity" evidence="7">
    <location>
        <begin position="100"/>
        <end position="110"/>
    </location>
</feature>
<comment type="subcellular location">
    <subcellularLocation>
        <location evidence="1">Membrane</location>
        <topology evidence="1">Single-pass membrane protein</topology>
    </subcellularLocation>
</comment>
<dbReference type="Pfam" id="PF14416">
    <property type="entry name" value="PMR5N"/>
    <property type="match status" value="1"/>
</dbReference>
<dbReference type="GO" id="GO:0005794">
    <property type="term" value="C:Golgi apparatus"/>
    <property type="evidence" value="ECO:0007669"/>
    <property type="project" value="TreeGrafter"/>
</dbReference>
<evidence type="ECO:0000259" key="9">
    <source>
        <dbReference type="Pfam" id="PF13839"/>
    </source>
</evidence>
<evidence type="ECO:0000256" key="6">
    <source>
        <dbReference type="ARBA" id="ARBA00023136"/>
    </source>
</evidence>
<feature type="compositionally biased region" description="Polar residues" evidence="7">
    <location>
        <begin position="241"/>
        <end position="250"/>
    </location>
</feature>
<dbReference type="GO" id="GO:0016413">
    <property type="term" value="F:O-acetyltransferase activity"/>
    <property type="evidence" value="ECO:0007669"/>
    <property type="project" value="InterPro"/>
</dbReference>
<feature type="domain" description="Trichome birefringence-like C-terminal" evidence="9">
    <location>
        <begin position="379"/>
        <end position="664"/>
    </location>
</feature>
<dbReference type="Pfam" id="PF13839">
    <property type="entry name" value="PC-Esterase"/>
    <property type="match status" value="1"/>
</dbReference>
<comment type="similarity">
    <text evidence="2">Belongs to the PC-esterase family. TBL subfamily.</text>
</comment>
<feature type="domain" description="Trichome birefringence-like N-terminal" evidence="10">
    <location>
        <begin position="326"/>
        <end position="378"/>
    </location>
</feature>
<keyword evidence="5 8" id="KW-1133">Transmembrane helix</keyword>
<feature type="compositionally biased region" description="Low complexity" evidence="7">
    <location>
        <begin position="136"/>
        <end position="151"/>
    </location>
</feature>
<name>A0A8J4W660_9ROSI</name>
<protein>
    <recommendedName>
        <fullName evidence="13">Trichome birefringence-like N-terminal domain-containing protein</fullName>
    </recommendedName>
</protein>
<dbReference type="PANTHER" id="PTHR32285:SF22">
    <property type="entry name" value="PROTEIN TRICHOME BIREFRINGENCE"/>
    <property type="match status" value="1"/>
</dbReference>
<feature type="compositionally biased region" description="Polar residues" evidence="7">
    <location>
        <begin position="171"/>
        <end position="192"/>
    </location>
</feature>
<evidence type="ECO:0008006" key="13">
    <source>
        <dbReference type="Google" id="ProtNLM"/>
    </source>
</evidence>
<evidence type="ECO:0000256" key="3">
    <source>
        <dbReference type="ARBA" id="ARBA00022692"/>
    </source>
</evidence>
<evidence type="ECO:0000259" key="10">
    <source>
        <dbReference type="Pfam" id="PF14416"/>
    </source>
</evidence>
<dbReference type="EMBL" id="JRKL02000125">
    <property type="protein sequence ID" value="KAF3974801.1"/>
    <property type="molecule type" value="Genomic_DNA"/>
</dbReference>
<evidence type="ECO:0000256" key="5">
    <source>
        <dbReference type="ARBA" id="ARBA00022989"/>
    </source>
</evidence>
<feature type="transmembrane region" description="Helical" evidence="8">
    <location>
        <begin position="33"/>
        <end position="53"/>
    </location>
</feature>
<dbReference type="InterPro" id="IPR026057">
    <property type="entry name" value="TBL_C"/>
</dbReference>
<evidence type="ECO:0000256" key="7">
    <source>
        <dbReference type="SAM" id="MobiDB-lite"/>
    </source>
</evidence>